<organism evidence="1 2">
    <name type="scientific">Ancylostoma ceylanicum</name>
    <dbReference type="NCBI Taxonomy" id="53326"/>
    <lineage>
        <taxon>Eukaryota</taxon>
        <taxon>Metazoa</taxon>
        <taxon>Ecdysozoa</taxon>
        <taxon>Nematoda</taxon>
        <taxon>Chromadorea</taxon>
        <taxon>Rhabditida</taxon>
        <taxon>Rhabditina</taxon>
        <taxon>Rhabditomorpha</taxon>
        <taxon>Strongyloidea</taxon>
        <taxon>Ancylostomatidae</taxon>
        <taxon>Ancylostomatinae</taxon>
        <taxon>Ancylostoma</taxon>
    </lineage>
</organism>
<proteinExistence type="predicted"/>
<evidence type="ECO:0000313" key="2">
    <source>
        <dbReference type="Proteomes" id="UP000024635"/>
    </source>
</evidence>
<keyword evidence="2" id="KW-1185">Reference proteome</keyword>
<dbReference type="EMBL" id="JARK01001409">
    <property type="protein sequence ID" value="EYC06869.1"/>
    <property type="molecule type" value="Genomic_DNA"/>
</dbReference>
<accession>A0A016TUZ8</accession>
<protein>
    <submittedName>
        <fullName evidence="1">Uncharacterized protein</fullName>
    </submittedName>
</protein>
<reference evidence="2" key="1">
    <citation type="journal article" date="2015" name="Nat. Genet.">
        <title>The genome and transcriptome of the zoonotic hookworm Ancylostoma ceylanicum identify infection-specific gene families.</title>
        <authorList>
            <person name="Schwarz E.M."/>
            <person name="Hu Y."/>
            <person name="Antoshechkin I."/>
            <person name="Miller M.M."/>
            <person name="Sternberg P.W."/>
            <person name="Aroian R.V."/>
        </authorList>
    </citation>
    <scope>NUCLEOTIDE SEQUENCE</scope>
    <source>
        <strain evidence="2">HY135</strain>
    </source>
</reference>
<sequence length="155" mass="17409">MYIYYRRRLERRCCSPLSADAGFQQVVPAGAGIGAEGADGAAKPAVRAYGARLMQIFLHLVFFSHCHVETDVYISRQTALETWSCFRCSGDQKHAMGLVWSTETWLKPWPSVTSGQARYVGCGRVPARCGLVDRCCHDRLARRMQALEAHTRLEK</sequence>
<gene>
    <name evidence="1" type="primary">Acey_s0073.g745</name>
    <name evidence="1" type="ORF">Y032_0073g745</name>
</gene>
<dbReference type="Proteomes" id="UP000024635">
    <property type="component" value="Unassembled WGS sequence"/>
</dbReference>
<dbReference type="AlphaFoldDB" id="A0A016TUZ8"/>
<evidence type="ECO:0000313" key="1">
    <source>
        <dbReference type="EMBL" id="EYC06869.1"/>
    </source>
</evidence>
<name>A0A016TUZ8_9BILA</name>
<comment type="caution">
    <text evidence="1">The sequence shown here is derived from an EMBL/GenBank/DDBJ whole genome shotgun (WGS) entry which is preliminary data.</text>
</comment>